<dbReference type="PANTHER" id="PTHR45588:SF1">
    <property type="entry name" value="WW DOMAIN-CONTAINING PROTEIN"/>
    <property type="match status" value="1"/>
</dbReference>
<dbReference type="InterPro" id="IPR019734">
    <property type="entry name" value="TPR_rpt"/>
</dbReference>
<evidence type="ECO:0000313" key="3">
    <source>
        <dbReference type="Proteomes" id="UP000628448"/>
    </source>
</evidence>
<dbReference type="AlphaFoldDB" id="A0A931E704"/>
<dbReference type="EMBL" id="JADWYR010000001">
    <property type="protein sequence ID" value="MBG9376445.1"/>
    <property type="molecule type" value="Genomic_DNA"/>
</dbReference>
<proteinExistence type="predicted"/>
<evidence type="ECO:0000313" key="2">
    <source>
        <dbReference type="EMBL" id="MBG9376445.1"/>
    </source>
</evidence>
<keyword evidence="3" id="KW-1185">Reference proteome</keyword>
<dbReference type="InterPro" id="IPR011990">
    <property type="entry name" value="TPR-like_helical_dom_sf"/>
</dbReference>
<keyword evidence="1" id="KW-0802">TPR repeat</keyword>
<feature type="repeat" description="TPR" evidence="1">
    <location>
        <begin position="505"/>
        <end position="538"/>
    </location>
</feature>
<protein>
    <recommendedName>
        <fullName evidence="4">Tetratricopeptide repeat protein</fullName>
    </recommendedName>
</protein>
<dbReference type="RefSeq" id="WP_196990454.1">
    <property type="nucleotide sequence ID" value="NZ_JADWYR010000001.1"/>
</dbReference>
<dbReference type="SUPFAM" id="SSF48452">
    <property type="entry name" value="TPR-like"/>
    <property type="match status" value="1"/>
</dbReference>
<dbReference type="Proteomes" id="UP000628448">
    <property type="component" value="Unassembled WGS sequence"/>
</dbReference>
<name>A0A931E704_9BACT</name>
<dbReference type="SUPFAM" id="SSF48439">
    <property type="entry name" value="Protein prenylyltransferase"/>
    <property type="match status" value="1"/>
</dbReference>
<evidence type="ECO:0000256" key="1">
    <source>
        <dbReference type="PROSITE-ProRule" id="PRU00339"/>
    </source>
</evidence>
<dbReference type="PROSITE" id="PS50005">
    <property type="entry name" value="TPR"/>
    <property type="match status" value="1"/>
</dbReference>
<sequence>MRLLLTALLAVLFLSFTYVYNRTYYSIHAAERRFKATKQKKLLATGCAPGIAAIDFRDPVNEIPLMKGWGVYRMPVTAGNDSANIYFQQGINMYYGFHIIESIASFEKALKFDDSFAMAYWGKALAYGPNINDLGYAASPEALSATTKAKALYANNTPVEKALIDAMQTRYAVDTTLSRIVLNQHYADAMKTVHLAFPESQDAAALYADALMVQHPWDFYTHDGKPKPWTPEIVTTLEKLVAVNPQHSGAIHYYIHAVEASDHPEKAVTAAKTLPGLAPGLAHMVHMPSHIFIRSGYYHEGVQVNEDAIKSYRTYEQEYAPATGAMFLYLLHNLHMEAACAQMTGSYTTAISASNQCHNAIDSASMAGDGYFGVYAQYLYMTPVFTMIRFGKADEILSQPAIPGQFVYANLLWHFARGYAYTRKHDTERAKDELAALRLRINDPQLQDHPPAFNAAIAGTALAEKLLEGLIDEEDGDMDKAVEHFTMAMGKEDDMLYNEPRDWLLPVRQYLGSALLKTGKYREAEKVFLEDLEQNPNNGWSLNGLATSLLLQGKLKESTKIQQQAKLAFSKADIKITVPVF</sequence>
<gene>
    <name evidence="2" type="ORF">I5907_09385</name>
</gene>
<reference evidence="2" key="1">
    <citation type="submission" date="2020-11" db="EMBL/GenBank/DDBJ databases">
        <title>Bacterial whole genome sequence for Panacibacter sp. DH6.</title>
        <authorList>
            <person name="Le V."/>
            <person name="Ko S."/>
            <person name="Ahn C.-Y."/>
            <person name="Oh H.-M."/>
        </authorList>
    </citation>
    <scope>NUCLEOTIDE SEQUENCE</scope>
    <source>
        <strain evidence="2">DH6</strain>
    </source>
</reference>
<organism evidence="2 3">
    <name type="scientific">Panacibacter microcysteis</name>
    <dbReference type="NCBI Taxonomy" id="2793269"/>
    <lineage>
        <taxon>Bacteria</taxon>
        <taxon>Pseudomonadati</taxon>
        <taxon>Bacteroidota</taxon>
        <taxon>Chitinophagia</taxon>
        <taxon>Chitinophagales</taxon>
        <taxon>Chitinophagaceae</taxon>
        <taxon>Panacibacter</taxon>
    </lineage>
</organism>
<dbReference type="PANTHER" id="PTHR45588">
    <property type="entry name" value="TPR DOMAIN-CONTAINING PROTEIN"/>
    <property type="match status" value="1"/>
</dbReference>
<comment type="caution">
    <text evidence="2">The sequence shown here is derived from an EMBL/GenBank/DDBJ whole genome shotgun (WGS) entry which is preliminary data.</text>
</comment>
<accession>A0A931E704</accession>
<dbReference type="Gene3D" id="1.25.40.10">
    <property type="entry name" value="Tetratricopeptide repeat domain"/>
    <property type="match status" value="2"/>
</dbReference>
<evidence type="ECO:0008006" key="4">
    <source>
        <dbReference type="Google" id="ProtNLM"/>
    </source>
</evidence>